<reference evidence="1 2" key="1">
    <citation type="submission" date="2019-08" db="EMBL/GenBank/DDBJ databases">
        <authorList>
            <person name="Vazquez-Campos X."/>
        </authorList>
    </citation>
    <scope>NUCLEOTIDE SEQUENCE [LARGE SCALE GENOMIC DNA]</scope>
    <source>
        <strain evidence="1">LFW-283_2</strain>
    </source>
</reference>
<sequence>MRQGKFCFPLSHVLFYQKRTKKVVVMDNKDKWNILAKKFDTYSGQIDPSAADQMIIAWPIILNEITIHRRNNNTQKILDYGCGAGGFCNLLHSEGFQVTGIDLSDRMIEIARKNSPDAITYFSGDLTTLKLEGKFGAISSSMVFQFLKNIESYLQIFHSLLEKQGLIVFAVVSPDFVRRCARDNIRYFDLDPPEDPKAATIRINSDLAIPVYPRSEEEYKKLFAKFGFDFVSSHHPNFTKEFVEKYKWPLPWDTPEYLIITFRKI</sequence>
<dbReference type="EMBL" id="CABMJJ010000004">
    <property type="protein sequence ID" value="VVC03021.1"/>
    <property type="molecule type" value="Genomic_DNA"/>
</dbReference>
<dbReference type="Pfam" id="PF13489">
    <property type="entry name" value="Methyltransf_23"/>
    <property type="match status" value="1"/>
</dbReference>
<protein>
    <submittedName>
        <fullName evidence="1">Trans-aconitate 2-methyltransferase</fullName>
        <ecNumber evidence="1">2.1.1.144</ecNumber>
    </submittedName>
</protein>
<dbReference type="SUPFAM" id="SSF53335">
    <property type="entry name" value="S-adenosyl-L-methionine-dependent methyltransferases"/>
    <property type="match status" value="1"/>
</dbReference>
<evidence type="ECO:0000313" key="2">
    <source>
        <dbReference type="Proteomes" id="UP000789941"/>
    </source>
</evidence>
<dbReference type="PANTHER" id="PTHR43861:SF1">
    <property type="entry name" value="TRANS-ACONITATE 2-METHYLTRANSFERASE"/>
    <property type="match status" value="1"/>
</dbReference>
<accession>A0A5E4LND5</accession>
<comment type="caution">
    <text evidence="1">The sequence shown here is derived from an EMBL/GenBank/DDBJ whole genome shotgun (WGS) entry which is preliminary data.</text>
</comment>
<gene>
    <name evidence="1" type="primary">tam</name>
    <name evidence="1" type="ORF">LFW2832_00149</name>
</gene>
<dbReference type="GO" id="GO:0032259">
    <property type="term" value="P:methylation"/>
    <property type="evidence" value="ECO:0007669"/>
    <property type="project" value="UniProtKB-KW"/>
</dbReference>
<dbReference type="CDD" id="cd02440">
    <property type="entry name" value="AdoMet_MTases"/>
    <property type="match status" value="1"/>
</dbReference>
<keyword evidence="1" id="KW-0808">Transferase</keyword>
<keyword evidence="1" id="KW-0489">Methyltransferase</keyword>
<dbReference type="GO" id="GO:0030798">
    <property type="term" value="F:trans-aconitate 2-methyltransferase activity"/>
    <property type="evidence" value="ECO:0007669"/>
    <property type="project" value="UniProtKB-EC"/>
</dbReference>
<proteinExistence type="predicted"/>
<dbReference type="PANTHER" id="PTHR43861">
    <property type="entry name" value="TRANS-ACONITATE 2-METHYLTRANSFERASE-RELATED"/>
    <property type="match status" value="1"/>
</dbReference>
<dbReference type="Gene3D" id="3.40.50.150">
    <property type="entry name" value="Vaccinia Virus protein VP39"/>
    <property type="match status" value="1"/>
</dbReference>
<organism evidence="1 2">
    <name type="scientific">Candidatus Bilamarchaeum dharawalense</name>
    <dbReference type="NCBI Taxonomy" id="2885759"/>
    <lineage>
        <taxon>Archaea</taxon>
        <taxon>Candidatus Micrarchaeota</taxon>
        <taxon>Candidatus Micrarchaeia</taxon>
        <taxon>Candidatus Anstonellales</taxon>
        <taxon>Candidatus Bilamarchaeaceae</taxon>
        <taxon>Candidatus Bilamarchaeum</taxon>
    </lineage>
</organism>
<dbReference type="InterPro" id="IPR029063">
    <property type="entry name" value="SAM-dependent_MTases_sf"/>
</dbReference>
<evidence type="ECO:0000313" key="1">
    <source>
        <dbReference type="EMBL" id="VVC03021.1"/>
    </source>
</evidence>
<dbReference type="AlphaFoldDB" id="A0A5E4LND5"/>
<name>A0A5E4LND5_9ARCH</name>
<dbReference type="Proteomes" id="UP000789941">
    <property type="component" value="Unassembled WGS sequence"/>
</dbReference>
<dbReference type="EC" id="2.1.1.144" evidence="1"/>